<accession>A0A0A9FNW6</accession>
<proteinExistence type="predicted"/>
<name>A0A0A9FNW6_ARUDO</name>
<sequence length="31" mass="3570">MGDFSKANEPPIFKKVTFDQYAKCARKYKTG</sequence>
<protein>
    <submittedName>
        <fullName evidence="1">Uncharacterized protein</fullName>
    </submittedName>
</protein>
<evidence type="ECO:0000313" key="1">
    <source>
        <dbReference type="EMBL" id="JAE14500.1"/>
    </source>
</evidence>
<organism evidence="1">
    <name type="scientific">Arundo donax</name>
    <name type="common">Giant reed</name>
    <name type="synonym">Donax arundinaceus</name>
    <dbReference type="NCBI Taxonomy" id="35708"/>
    <lineage>
        <taxon>Eukaryota</taxon>
        <taxon>Viridiplantae</taxon>
        <taxon>Streptophyta</taxon>
        <taxon>Embryophyta</taxon>
        <taxon>Tracheophyta</taxon>
        <taxon>Spermatophyta</taxon>
        <taxon>Magnoliopsida</taxon>
        <taxon>Liliopsida</taxon>
        <taxon>Poales</taxon>
        <taxon>Poaceae</taxon>
        <taxon>PACMAD clade</taxon>
        <taxon>Arundinoideae</taxon>
        <taxon>Arundineae</taxon>
        <taxon>Arundo</taxon>
    </lineage>
</organism>
<reference evidence="1" key="1">
    <citation type="submission" date="2014-09" db="EMBL/GenBank/DDBJ databases">
        <authorList>
            <person name="Magalhaes I.L.F."/>
            <person name="Oliveira U."/>
            <person name="Santos F.R."/>
            <person name="Vidigal T.H.D.A."/>
            <person name="Brescovit A.D."/>
            <person name="Santos A.J."/>
        </authorList>
    </citation>
    <scope>NUCLEOTIDE SEQUENCE</scope>
    <source>
        <tissue evidence="1">Shoot tissue taken approximately 20 cm above the soil surface</tissue>
    </source>
</reference>
<dbReference type="AlphaFoldDB" id="A0A0A9FNW6"/>
<reference evidence="1" key="2">
    <citation type="journal article" date="2015" name="Data Brief">
        <title>Shoot transcriptome of the giant reed, Arundo donax.</title>
        <authorList>
            <person name="Barrero R.A."/>
            <person name="Guerrero F.D."/>
            <person name="Moolhuijzen P."/>
            <person name="Goolsby J.A."/>
            <person name="Tidwell J."/>
            <person name="Bellgard S.E."/>
            <person name="Bellgard M.I."/>
        </authorList>
    </citation>
    <scope>NUCLEOTIDE SEQUENCE</scope>
    <source>
        <tissue evidence="1">Shoot tissue taken approximately 20 cm above the soil surface</tissue>
    </source>
</reference>
<dbReference type="EMBL" id="GBRH01183396">
    <property type="protein sequence ID" value="JAE14500.1"/>
    <property type="molecule type" value="Transcribed_RNA"/>
</dbReference>